<sequence length="376" mass="42035">MNSKLMDSMNMSPEDFVFSGNIRHKAMIIDDLIEDGLDFFPRIGDWVAKVLALEVEKENSLWDAPALGPQAEYLIRIVKAVAKDVHREDVREMLGRMYRDSIERSGLHHALEGCMIAGVDDELDDVRQWALENLQAKGRIDASTDLQAFLVDMLTDDAIPYYLKQDTALVLGATGTETAKIALAHLAAKLILDPGKSPYDQIVNNSLKESVAQGLGLTGDEGVVRRLTALQIFCDDMEVKNAARNAIKRIRMAAQKTRRSSEPEQKASAFNPLETSRRYTIAASDFKKSGIIMALDETGSYEFELDVEQAPARIFLHSTTESSVPRQLRITLITNLEDTPEIACTLQRRKDDLEMYGYLDVKLATDSVKRITVDSH</sequence>
<reference evidence="1 2" key="1">
    <citation type="submission" date="2019-11" db="EMBL/GenBank/DDBJ databases">
        <title>Comparative genomics of hydrocarbon-degrading Desulfosarcina strains.</title>
        <authorList>
            <person name="Watanabe M."/>
            <person name="Kojima H."/>
            <person name="Fukui M."/>
        </authorList>
    </citation>
    <scope>NUCLEOTIDE SEQUENCE [LARGE SCALE GENOMIC DNA]</scope>
    <source>
        <strain evidence="1 2">28bB2T</strain>
    </source>
</reference>
<dbReference type="KEGG" id="dov:DSCO28_12350"/>
<dbReference type="AlphaFoldDB" id="A0A5K7ZLX5"/>
<evidence type="ECO:0000313" key="1">
    <source>
        <dbReference type="EMBL" id="BBO80669.1"/>
    </source>
</evidence>
<proteinExistence type="predicted"/>
<accession>A0A5K7ZLX5</accession>
<dbReference type="RefSeq" id="WP_155321555.1">
    <property type="nucleotide sequence ID" value="NZ_AP021876.1"/>
</dbReference>
<organism evidence="1 2">
    <name type="scientific">Desulfosarcina ovata subsp. sediminis</name>
    <dbReference type="NCBI Taxonomy" id="885957"/>
    <lineage>
        <taxon>Bacteria</taxon>
        <taxon>Pseudomonadati</taxon>
        <taxon>Thermodesulfobacteriota</taxon>
        <taxon>Desulfobacteria</taxon>
        <taxon>Desulfobacterales</taxon>
        <taxon>Desulfosarcinaceae</taxon>
        <taxon>Desulfosarcina</taxon>
    </lineage>
</organism>
<dbReference type="InterPro" id="IPR011989">
    <property type="entry name" value="ARM-like"/>
</dbReference>
<dbReference type="EMBL" id="AP021876">
    <property type="protein sequence ID" value="BBO80669.1"/>
    <property type="molecule type" value="Genomic_DNA"/>
</dbReference>
<evidence type="ECO:0000313" key="2">
    <source>
        <dbReference type="Proteomes" id="UP000425960"/>
    </source>
</evidence>
<protein>
    <submittedName>
        <fullName evidence="1">Uncharacterized protein</fullName>
    </submittedName>
</protein>
<gene>
    <name evidence="1" type="ORF">DSCO28_12350</name>
</gene>
<dbReference type="Gene3D" id="1.25.10.10">
    <property type="entry name" value="Leucine-rich Repeat Variant"/>
    <property type="match status" value="1"/>
</dbReference>
<name>A0A5K7ZLX5_9BACT</name>
<dbReference type="Proteomes" id="UP000425960">
    <property type="component" value="Chromosome"/>
</dbReference>